<evidence type="ECO:0008006" key="3">
    <source>
        <dbReference type="Google" id="ProtNLM"/>
    </source>
</evidence>
<evidence type="ECO:0000313" key="1">
    <source>
        <dbReference type="EMBL" id="RKE55275.1"/>
    </source>
</evidence>
<evidence type="ECO:0000313" key="2">
    <source>
        <dbReference type="Proteomes" id="UP000286246"/>
    </source>
</evidence>
<gene>
    <name evidence="1" type="ORF">DFQ12_0106</name>
</gene>
<organism evidence="1 2">
    <name type="scientific">Sphingobacterium detergens</name>
    <dbReference type="NCBI Taxonomy" id="1145106"/>
    <lineage>
        <taxon>Bacteria</taxon>
        <taxon>Pseudomonadati</taxon>
        <taxon>Bacteroidota</taxon>
        <taxon>Sphingobacteriia</taxon>
        <taxon>Sphingobacteriales</taxon>
        <taxon>Sphingobacteriaceae</taxon>
        <taxon>Sphingobacterium</taxon>
    </lineage>
</organism>
<proteinExistence type="predicted"/>
<comment type="caution">
    <text evidence="1">The sequence shown here is derived from an EMBL/GenBank/DDBJ whole genome shotgun (WGS) entry which is preliminary data.</text>
</comment>
<dbReference type="OrthoDB" id="759561at2"/>
<sequence length="187" mass="21532">MIIIFLAHCTNPERKKDSTHDRTELVPEPDKNLREEYEKKQDISEITQTLNTFFMNYKSRLETVNMNLLSKDLATLITQAIAKEKDEVLKTANGSDPTDKPIILEGDIFTSEYEGAEQFVLDSIIVEGKTARAILEFKNSKLKLNWFDEVVLIKQERWLIDNVVFKSSTPEYSSTKAVLEAFISHKE</sequence>
<reference evidence="1 2" key="1">
    <citation type="submission" date="2018-09" db="EMBL/GenBank/DDBJ databases">
        <title>Genomic Encyclopedia of Type Strains, Phase III (KMG-III): the genomes of soil and plant-associated and newly described type strains.</title>
        <authorList>
            <person name="Whitman W."/>
        </authorList>
    </citation>
    <scope>NUCLEOTIDE SEQUENCE [LARGE SCALE GENOMIC DNA]</scope>
    <source>
        <strain evidence="1 2">CECT 7938</strain>
    </source>
</reference>
<dbReference type="RefSeq" id="WP_147420301.1">
    <property type="nucleotide sequence ID" value="NZ_RAPY01000001.1"/>
</dbReference>
<keyword evidence="2" id="KW-1185">Reference proteome</keyword>
<name>A0A420BEZ6_SPHD1</name>
<dbReference type="AlphaFoldDB" id="A0A420BEZ6"/>
<dbReference type="Proteomes" id="UP000286246">
    <property type="component" value="Unassembled WGS sequence"/>
</dbReference>
<dbReference type="EMBL" id="RAPY01000001">
    <property type="protein sequence ID" value="RKE55275.1"/>
    <property type="molecule type" value="Genomic_DNA"/>
</dbReference>
<accession>A0A420BEZ6</accession>
<protein>
    <recommendedName>
        <fullName evidence="3">DUF3828 domain-containing protein</fullName>
    </recommendedName>
</protein>